<feature type="domain" description="Helicase ATP-binding" evidence="6">
    <location>
        <begin position="49"/>
        <end position="205"/>
    </location>
</feature>
<feature type="domain" description="Helicase C-terminal" evidence="7">
    <location>
        <begin position="262"/>
        <end position="417"/>
    </location>
</feature>
<accession>A0A0W8IFA7</accession>
<keyword evidence="1" id="KW-0547">Nucleotide-binding</keyword>
<dbReference type="PROSITE" id="PS51192">
    <property type="entry name" value="HELICASE_ATP_BIND_1"/>
    <property type="match status" value="1"/>
</dbReference>
<keyword evidence="3 8" id="KW-0347">Helicase</keyword>
<feature type="region of interest" description="Disordered" evidence="5">
    <location>
        <begin position="711"/>
        <end position="732"/>
    </location>
</feature>
<dbReference type="CDD" id="cd17921">
    <property type="entry name" value="DEXHc_Ski2"/>
    <property type="match status" value="1"/>
</dbReference>
<protein>
    <submittedName>
        <fullName evidence="8">DEAD/DEAH box helicase</fullName>
    </submittedName>
</protein>
<evidence type="ECO:0000259" key="7">
    <source>
        <dbReference type="PROSITE" id="PS51194"/>
    </source>
</evidence>
<dbReference type="InterPro" id="IPR027417">
    <property type="entry name" value="P-loop_NTPase"/>
</dbReference>
<keyword evidence="4" id="KW-0067">ATP-binding</keyword>
<keyword evidence="9" id="KW-1185">Reference proteome</keyword>
<dbReference type="Pfam" id="PF00271">
    <property type="entry name" value="Helicase_C"/>
    <property type="match status" value="1"/>
</dbReference>
<dbReference type="Gene3D" id="3.40.50.300">
    <property type="entry name" value="P-loop containing nucleotide triphosphate hydrolases"/>
    <property type="match status" value="2"/>
</dbReference>
<evidence type="ECO:0000256" key="4">
    <source>
        <dbReference type="ARBA" id="ARBA00022840"/>
    </source>
</evidence>
<dbReference type="PANTHER" id="PTHR12131:SF1">
    <property type="entry name" value="ATP-DEPENDENT RNA HELICASE SUPV3L1, MITOCHONDRIAL-RELATED"/>
    <property type="match status" value="1"/>
</dbReference>
<dbReference type="GO" id="GO:0004386">
    <property type="term" value="F:helicase activity"/>
    <property type="evidence" value="ECO:0007669"/>
    <property type="project" value="UniProtKB-KW"/>
</dbReference>
<evidence type="ECO:0000256" key="1">
    <source>
        <dbReference type="ARBA" id="ARBA00022741"/>
    </source>
</evidence>
<dbReference type="GO" id="GO:0005524">
    <property type="term" value="F:ATP binding"/>
    <property type="evidence" value="ECO:0007669"/>
    <property type="project" value="UniProtKB-KW"/>
</dbReference>
<keyword evidence="2" id="KW-0378">Hydrolase</keyword>
<evidence type="ECO:0000259" key="6">
    <source>
        <dbReference type="PROSITE" id="PS51192"/>
    </source>
</evidence>
<evidence type="ECO:0000256" key="3">
    <source>
        <dbReference type="ARBA" id="ARBA00022806"/>
    </source>
</evidence>
<evidence type="ECO:0000256" key="5">
    <source>
        <dbReference type="SAM" id="MobiDB-lite"/>
    </source>
</evidence>
<dbReference type="AlphaFoldDB" id="A0A0W8IFA7"/>
<proteinExistence type="predicted"/>
<dbReference type="InterPro" id="IPR050699">
    <property type="entry name" value="RNA-DNA_Helicase"/>
</dbReference>
<reference evidence="8 9" key="1">
    <citation type="submission" date="2015-12" db="EMBL/GenBank/DDBJ databases">
        <title>Serinicoccus chungangenesis strain CD08_5 genome sequencing and assembly.</title>
        <authorList>
            <person name="Chander A.M."/>
            <person name="Kaur G."/>
            <person name="Nair G.R."/>
            <person name="Dhawan D.K."/>
            <person name="Kochhar R.K."/>
            <person name="Mayilraj S."/>
            <person name="Bhadada S.K."/>
        </authorList>
    </citation>
    <scope>NUCLEOTIDE SEQUENCE [LARGE SCALE GENOMIC DNA]</scope>
    <source>
        <strain evidence="8 9">CD08_5</strain>
    </source>
</reference>
<dbReference type="InterPro" id="IPR001650">
    <property type="entry name" value="Helicase_C-like"/>
</dbReference>
<dbReference type="SMART" id="SM00490">
    <property type="entry name" value="HELICc"/>
    <property type="match status" value="1"/>
</dbReference>
<feature type="region of interest" description="Disordered" evidence="5">
    <location>
        <begin position="1"/>
        <end position="22"/>
    </location>
</feature>
<dbReference type="Proteomes" id="UP000054837">
    <property type="component" value="Unassembled WGS sequence"/>
</dbReference>
<dbReference type="InterPro" id="IPR011545">
    <property type="entry name" value="DEAD/DEAH_box_helicase_dom"/>
</dbReference>
<gene>
    <name evidence="8" type="ORF">AVL62_10475</name>
</gene>
<organism evidence="8 9">
    <name type="scientific">Serinicoccus chungangensis</name>
    <dbReference type="NCBI Taxonomy" id="767452"/>
    <lineage>
        <taxon>Bacteria</taxon>
        <taxon>Bacillati</taxon>
        <taxon>Actinomycetota</taxon>
        <taxon>Actinomycetes</taxon>
        <taxon>Micrococcales</taxon>
        <taxon>Ornithinimicrobiaceae</taxon>
        <taxon>Serinicoccus</taxon>
    </lineage>
</organism>
<dbReference type="STRING" id="767452.AVL62_10475"/>
<dbReference type="InterPro" id="IPR021904">
    <property type="entry name" value="DUF3516"/>
</dbReference>
<dbReference type="PROSITE" id="PS51194">
    <property type="entry name" value="HELICASE_CTER"/>
    <property type="match status" value="1"/>
</dbReference>
<feature type="region of interest" description="Disordered" evidence="5">
    <location>
        <begin position="399"/>
        <end position="418"/>
    </location>
</feature>
<dbReference type="EMBL" id="LQBL01000003">
    <property type="protein sequence ID" value="KUG58496.1"/>
    <property type="molecule type" value="Genomic_DNA"/>
</dbReference>
<dbReference type="SUPFAM" id="SSF52540">
    <property type="entry name" value="P-loop containing nucleoside triphosphate hydrolases"/>
    <property type="match status" value="1"/>
</dbReference>
<sequence>MATDQTLTDRLPSTGEGGGTPDADTVFDTFAAWAADRGTTLYPHQEEALLHLLEGSNVVLATPTGSGKSLVATAACFLALARDEVAFLTAPIKALVSEKFFDACRTFGAENVGMLTGDAAVNADAPIVVCTAEVLANIALREGEGADIGVVVMDEFHYYGDGQRGWAWQVPLLTLPQAQFVLMSATLGDTSRFSEDLTRRTGRHTALVAGAERPVPLHFAESLAMTPLPDTITELLEERQAPIYVVHFTQREALERAQSLLSVPKLVDAAEKEAIRTRIGAFRFTAGFGRTLSQLVRHGIGVHHAGMLPRYRRLVEQLAQDGLLKVICGTDTLGVGINVPIRTVLFTGLAKFDGSRQRVLRAREFHQIAGRAGRAGFDTAGYVVVQAPEHTIENARALAKAGDDPKKQRRVQRKKPPEGFVSWSEQTYAKLVGAEPESLQSKMKVDHAVILNTVARRGDPVAHLTRLLRDNHETPAAQNRLARQAVSLGRSLLDTEVLVRLDPPGDGGRSVDLGPGVAENFALNQPLAPFALAALDLFDPEAPTYPLDVVSVVEAVLDDPMPILLAQRYRARGEAVAQMKADGVEYDERMAQLEEVSWPQPLAELLQATLSTYRQSNPWVREDALSPKAVVRDMWERAMSFTEFVGYYQLARSEGVVLRYLTDAYRTLRQTVPETAYTEQLHDLVHWLGETIRQTDSSLLEEWEALTDPDRVEEAARQAAAGAPPPPARPITGNERAFRVMVRNAMWRRVELVADDAWEALGDLEAQVAALPEPAIEPLMSRQDWDDAVGAFYDDHDQVVLDADARGPQHLRVEPVPPAQARIGDGTAQRVWRVSQTVTDPDGDLDWVVEAECDLDASDAVGEPVLLATSFRRL</sequence>
<name>A0A0W8IFA7_9MICO</name>
<dbReference type="OrthoDB" id="3229913at2"/>
<evidence type="ECO:0000313" key="8">
    <source>
        <dbReference type="EMBL" id="KUG58496.1"/>
    </source>
</evidence>
<dbReference type="Pfam" id="PF12029">
    <property type="entry name" value="DUF3516"/>
    <property type="match status" value="1"/>
</dbReference>
<comment type="caution">
    <text evidence="8">The sequence shown here is derived from an EMBL/GenBank/DDBJ whole genome shotgun (WGS) entry which is preliminary data.</text>
</comment>
<dbReference type="GO" id="GO:0016787">
    <property type="term" value="F:hydrolase activity"/>
    <property type="evidence" value="ECO:0007669"/>
    <property type="project" value="UniProtKB-KW"/>
</dbReference>
<dbReference type="GO" id="GO:0003676">
    <property type="term" value="F:nucleic acid binding"/>
    <property type="evidence" value="ECO:0007669"/>
    <property type="project" value="InterPro"/>
</dbReference>
<dbReference type="RefSeq" id="WP_058890173.1">
    <property type="nucleotide sequence ID" value="NZ_LQBL01000003.1"/>
</dbReference>
<dbReference type="Pfam" id="PF00270">
    <property type="entry name" value="DEAD"/>
    <property type="match status" value="1"/>
</dbReference>
<dbReference type="PANTHER" id="PTHR12131">
    <property type="entry name" value="ATP-DEPENDENT RNA AND DNA HELICASE"/>
    <property type="match status" value="1"/>
</dbReference>
<dbReference type="InterPro" id="IPR014001">
    <property type="entry name" value="Helicase_ATP-bd"/>
</dbReference>
<dbReference type="SMART" id="SM00487">
    <property type="entry name" value="DEXDc"/>
    <property type="match status" value="1"/>
</dbReference>
<evidence type="ECO:0000313" key="9">
    <source>
        <dbReference type="Proteomes" id="UP000054837"/>
    </source>
</evidence>
<evidence type="ECO:0000256" key="2">
    <source>
        <dbReference type="ARBA" id="ARBA00022801"/>
    </source>
</evidence>